<keyword evidence="3" id="KW-1185">Reference proteome</keyword>
<dbReference type="Ensembl" id="ENSCCRT00010072410.1">
    <property type="protein sequence ID" value="ENSCCRP00010065745.1"/>
    <property type="gene ID" value="ENSCCRG00010028219.1"/>
</dbReference>
<sequence length="595" mass="67585">MSEDHNPSELWQAATATDEGTTGIKCAILDGTFFKIVSQIPSGKIEAECQLCTTKKVIICGSHQATSNFKTHLRRKNPAKLREFDDYKKEYTSGQQKRAKTSLTQTTLFGHVGLSVPQSKIDSLVTSFIVKGMYPLATVEQKEFTDLVQGLCPGAGVMSRRTLRRRIDDEFTAKTTNLMETLKNLKHVCTTADIWSTKKTSYMGVTVHWIHRDTLERESAALACRRFPSPHTYSLIYGLTTEMIVATVTDNASNFVKAFEEFNICVSDEQDEIEEQERDLSYVIIDPEEEEMSGCSIILPPHIRCATHTLSLVSTTDAKKSIKENPTLSRLNHSTMAKCSALWTASGRPKSAEMLSQLIDQQLKTPCICRWNSLYDCLSQAYLREKLPEIMTALQLPLFREVELDFIEEYCRVLKPVAISIDRLQGQNACFYGELLPTLFAVQAKLQDLQASNLRYCSHILQATLAGFERRLRNFLKTDVNEAILATVTHLFFKMRWLPLRLTCEKKRIHQLILHAAEELGLLHCKEKMYPLQKKDLASLDSYPLIKLLFVRFNTILPSSAPVERLFSFAGMVYRPHRRGLTPELLEKLVVLKNN</sequence>
<feature type="domain" description="HAT C-terminal dimerisation" evidence="1">
    <location>
        <begin position="541"/>
        <end position="595"/>
    </location>
</feature>
<evidence type="ECO:0000259" key="1">
    <source>
        <dbReference type="Pfam" id="PF05699"/>
    </source>
</evidence>
<evidence type="ECO:0000313" key="2">
    <source>
        <dbReference type="Ensembl" id="ENSCCRP00010065745.1"/>
    </source>
</evidence>
<dbReference type="PANTHER" id="PTHR47501">
    <property type="entry name" value="TRANSPOSASE-RELATED"/>
    <property type="match status" value="1"/>
</dbReference>
<dbReference type="Pfam" id="PF05699">
    <property type="entry name" value="Dimer_Tnp_hAT"/>
    <property type="match status" value="1"/>
</dbReference>
<evidence type="ECO:0000313" key="3">
    <source>
        <dbReference type="Proteomes" id="UP000694427"/>
    </source>
</evidence>
<dbReference type="InterPro" id="IPR008906">
    <property type="entry name" value="HATC_C_dom"/>
</dbReference>
<reference evidence="2" key="1">
    <citation type="submission" date="2025-08" db="UniProtKB">
        <authorList>
            <consortium name="Ensembl"/>
        </authorList>
    </citation>
    <scope>IDENTIFICATION</scope>
</reference>
<dbReference type="PANTHER" id="PTHR47501:SF5">
    <property type="entry name" value="HAT C-TERMINAL DIMERISATION DOMAIN-CONTAINING PROTEIN"/>
    <property type="match status" value="1"/>
</dbReference>
<organism evidence="2 3">
    <name type="scientific">Cyprinus carpio</name>
    <name type="common">Common carp</name>
    <dbReference type="NCBI Taxonomy" id="7962"/>
    <lineage>
        <taxon>Eukaryota</taxon>
        <taxon>Metazoa</taxon>
        <taxon>Chordata</taxon>
        <taxon>Craniata</taxon>
        <taxon>Vertebrata</taxon>
        <taxon>Euteleostomi</taxon>
        <taxon>Actinopterygii</taxon>
        <taxon>Neopterygii</taxon>
        <taxon>Teleostei</taxon>
        <taxon>Ostariophysi</taxon>
        <taxon>Cypriniformes</taxon>
        <taxon>Cyprinidae</taxon>
        <taxon>Cyprininae</taxon>
        <taxon>Cyprinus</taxon>
    </lineage>
</organism>
<dbReference type="Proteomes" id="UP000694427">
    <property type="component" value="Unplaced"/>
</dbReference>
<proteinExistence type="predicted"/>
<name>A0A8C1LR76_CYPCA</name>
<dbReference type="SUPFAM" id="SSF53098">
    <property type="entry name" value="Ribonuclease H-like"/>
    <property type="match status" value="1"/>
</dbReference>
<reference evidence="2" key="2">
    <citation type="submission" date="2025-09" db="UniProtKB">
        <authorList>
            <consortium name="Ensembl"/>
        </authorList>
    </citation>
    <scope>IDENTIFICATION</scope>
</reference>
<dbReference type="InterPro" id="IPR012337">
    <property type="entry name" value="RNaseH-like_sf"/>
</dbReference>
<protein>
    <recommendedName>
        <fullName evidence="1">HAT C-terminal dimerisation domain-containing protein</fullName>
    </recommendedName>
</protein>
<dbReference type="AlphaFoldDB" id="A0A8C1LR76"/>
<accession>A0A8C1LR76</accession>
<dbReference type="GO" id="GO:0046983">
    <property type="term" value="F:protein dimerization activity"/>
    <property type="evidence" value="ECO:0007669"/>
    <property type="project" value="InterPro"/>
</dbReference>